<organism evidence="9 10">
    <name type="scientific">Segatella copri</name>
    <dbReference type="NCBI Taxonomy" id="165179"/>
    <lineage>
        <taxon>Bacteria</taxon>
        <taxon>Pseudomonadati</taxon>
        <taxon>Bacteroidota</taxon>
        <taxon>Bacteroidia</taxon>
        <taxon>Bacteroidales</taxon>
        <taxon>Prevotellaceae</taxon>
        <taxon>Segatella</taxon>
    </lineage>
</organism>
<reference evidence="10" key="1">
    <citation type="submission" date="2019-09" db="EMBL/GenBank/DDBJ databases">
        <title>Distinct polysaccharide growth profiles of human intestinal Prevotella copri isolates.</title>
        <authorList>
            <person name="Fehlner-Peach H."/>
            <person name="Magnabosco C."/>
            <person name="Raghavan V."/>
            <person name="Scher J.U."/>
            <person name="Tett A."/>
            <person name="Cox L.M."/>
            <person name="Gottsegen C."/>
            <person name="Watters A."/>
            <person name="Wiltshire- Gordon J.D."/>
            <person name="Segata N."/>
            <person name="Bonneau R."/>
            <person name="Littman D.R."/>
        </authorList>
    </citation>
    <scope>NUCLEOTIDE SEQUENCE [LARGE SCALE GENOMIC DNA]</scope>
    <source>
        <strain evidence="10">iAP146</strain>
    </source>
</reference>
<feature type="signal peptide" evidence="6">
    <location>
        <begin position="1"/>
        <end position="24"/>
    </location>
</feature>
<keyword evidence="5" id="KW-0998">Cell outer membrane</keyword>
<feature type="domain" description="RagB/SusD" evidence="7">
    <location>
        <begin position="323"/>
        <end position="588"/>
    </location>
</feature>
<dbReference type="Gene3D" id="1.25.40.390">
    <property type="match status" value="1"/>
</dbReference>
<feature type="chain" id="PRO_5043182735" evidence="6">
    <location>
        <begin position="25"/>
        <end position="598"/>
    </location>
</feature>
<comment type="caution">
    <text evidence="9">The sequence shown here is derived from an EMBL/GenBank/DDBJ whole genome shotgun (WGS) entry which is preliminary data.</text>
</comment>
<dbReference type="Proteomes" id="UP000420707">
    <property type="component" value="Unassembled WGS sequence"/>
</dbReference>
<evidence type="ECO:0000259" key="7">
    <source>
        <dbReference type="Pfam" id="PF07980"/>
    </source>
</evidence>
<dbReference type="InterPro" id="IPR033985">
    <property type="entry name" value="SusD-like_N"/>
</dbReference>
<proteinExistence type="inferred from homology"/>
<dbReference type="PROSITE" id="PS51257">
    <property type="entry name" value="PROKAR_LIPOPROTEIN"/>
    <property type="match status" value="1"/>
</dbReference>
<evidence type="ECO:0000256" key="5">
    <source>
        <dbReference type="ARBA" id="ARBA00023237"/>
    </source>
</evidence>
<dbReference type="Pfam" id="PF07980">
    <property type="entry name" value="SusD_RagB"/>
    <property type="match status" value="1"/>
</dbReference>
<dbReference type="Pfam" id="PF14322">
    <property type="entry name" value="SusD-like_3"/>
    <property type="match status" value="1"/>
</dbReference>
<feature type="domain" description="SusD-like N-terminal" evidence="8">
    <location>
        <begin position="56"/>
        <end position="221"/>
    </location>
</feature>
<evidence type="ECO:0000256" key="6">
    <source>
        <dbReference type="SAM" id="SignalP"/>
    </source>
</evidence>
<evidence type="ECO:0000256" key="1">
    <source>
        <dbReference type="ARBA" id="ARBA00004442"/>
    </source>
</evidence>
<evidence type="ECO:0000313" key="10">
    <source>
        <dbReference type="Proteomes" id="UP000420707"/>
    </source>
</evidence>
<gene>
    <name evidence="9" type="ORF">F7D90_02265</name>
</gene>
<dbReference type="InterPro" id="IPR011990">
    <property type="entry name" value="TPR-like_helical_dom_sf"/>
</dbReference>
<name>A0A3E5DPW5_9BACT</name>
<dbReference type="GO" id="GO:0009279">
    <property type="term" value="C:cell outer membrane"/>
    <property type="evidence" value="ECO:0007669"/>
    <property type="project" value="UniProtKB-SubCell"/>
</dbReference>
<sequence>MKKYNIYKTAVCAFVLGLSLSSCGDFLDQPDNSNYNADTFYNGDAECYQGANSLYSMPWYDFQRGFFKVGEVMSGNYYWWGSEDTQYWNCNVSANNANLKDMSYSLWTVNAYANTIYDKLKGANASASVKSACMGECLTWKAMAYFYLVRTFGAVPIIHNNTDIIGAGTYNDQYKANIEDVYDYIIMTLKKAIELLPEKDPTGLGRIDKYSAEGLLAKVYLTKSGFDPATTTYEQGSVAYIKTTNHQRNQEDLDNAAKYAKDVIDNSGRSLEPAANFPAMFYSAYKGPESLIAWHWRATRDPWTSQNSLQSDLAISGFDETGNNWGGWAGPSVDLIEAFGDNPTSQTRNNTDIRRKATMIMAGDKYDYFYTDCGGFDFLKHVYKGYEKHQGNGELQSPTGAQCAKHLVGDKADHNLHIGCDFDVMAYGNYTQLLRLADVYLIYAEAKIGNAGSTTDASAIDAFYKVRNRAVSTYERPTSISFEDVWKERRLELALEGDRWYDYVRRYYFDPDATIAELNAQKRNEYYGLNALYETWYNKGSYDGPWNLNSDVRYNDDPGKHQNVQMSSFTIPFPTEDATMNPHLLEAPQHVDISQFTY</sequence>
<dbReference type="EMBL" id="VZCR01000016">
    <property type="protein sequence ID" value="MQN30796.1"/>
    <property type="molecule type" value="Genomic_DNA"/>
</dbReference>
<evidence type="ECO:0000256" key="2">
    <source>
        <dbReference type="ARBA" id="ARBA00006275"/>
    </source>
</evidence>
<keyword evidence="4" id="KW-0472">Membrane</keyword>
<comment type="similarity">
    <text evidence="2">Belongs to the SusD family.</text>
</comment>
<comment type="subcellular location">
    <subcellularLocation>
        <location evidence="1">Cell outer membrane</location>
    </subcellularLocation>
</comment>
<evidence type="ECO:0000259" key="8">
    <source>
        <dbReference type="Pfam" id="PF14322"/>
    </source>
</evidence>
<dbReference type="AlphaFoldDB" id="A0A3E5DPW5"/>
<protein>
    <submittedName>
        <fullName evidence="9">RagB/SusD family nutrient uptake outer membrane protein</fullName>
    </submittedName>
</protein>
<evidence type="ECO:0000313" key="9">
    <source>
        <dbReference type="EMBL" id="MQN30796.1"/>
    </source>
</evidence>
<keyword evidence="3 6" id="KW-0732">Signal</keyword>
<dbReference type="InterPro" id="IPR012944">
    <property type="entry name" value="SusD_RagB_dom"/>
</dbReference>
<dbReference type="RefSeq" id="WP_117587940.1">
    <property type="nucleotide sequence ID" value="NZ_CAXTHI010000002.1"/>
</dbReference>
<accession>A0A3E5DPW5</accession>
<evidence type="ECO:0000256" key="4">
    <source>
        <dbReference type="ARBA" id="ARBA00023136"/>
    </source>
</evidence>
<dbReference type="SUPFAM" id="SSF48452">
    <property type="entry name" value="TPR-like"/>
    <property type="match status" value="1"/>
</dbReference>
<evidence type="ECO:0000256" key="3">
    <source>
        <dbReference type="ARBA" id="ARBA00022729"/>
    </source>
</evidence>